<feature type="transmembrane region" description="Helical" evidence="5">
    <location>
        <begin position="127"/>
        <end position="150"/>
    </location>
</feature>
<dbReference type="GO" id="GO:0071944">
    <property type="term" value="C:cell periphery"/>
    <property type="evidence" value="ECO:0007669"/>
    <property type="project" value="UniProtKB-ARBA"/>
</dbReference>
<evidence type="ECO:0000256" key="1">
    <source>
        <dbReference type="ARBA" id="ARBA00004167"/>
    </source>
</evidence>
<evidence type="ECO:0000256" key="5">
    <source>
        <dbReference type="SAM" id="Phobius"/>
    </source>
</evidence>
<evidence type="ECO:0000256" key="6">
    <source>
        <dbReference type="SAM" id="SignalP"/>
    </source>
</evidence>
<evidence type="ECO:0008006" key="9">
    <source>
        <dbReference type="Google" id="ProtNLM"/>
    </source>
</evidence>
<comment type="subcellular location">
    <subcellularLocation>
        <location evidence="1">Membrane</location>
        <topology evidence="1">Single-pass membrane protein</topology>
    </subcellularLocation>
</comment>
<protein>
    <recommendedName>
        <fullName evidence="9">Mid2 domain-containing protein</fullName>
    </recommendedName>
</protein>
<sequence>MRSQSMVSLMFLNSVWVVYGVVVPADESCRPCISTSETTLASNWSSSAGTSRVTIWLSLSTSSPTPLTDPYSTFAASPPVLTTHTIVNPSHHPSPFTSSSPVSATATVAPLPSTAKQTKGLSSGAKLGVGASVGVLALAAALVALFDMFYLRRKRLERRVGYARHEVERGTGRESSEHIFLESGVEVICAEEDEDRARNGMSLPRRG</sequence>
<keyword evidence="8" id="KW-1185">Reference proteome</keyword>
<comment type="caution">
    <text evidence="7">The sequence shown here is derived from an EMBL/GenBank/DDBJ whole genome shotgun (WGS) entry which is preliminary data.</text>
</comment>
<name>A0A1Y1ZR65_9PLEO</name>
<reference evidence="7 8" key="1">
    <citation type="submission" date="2016-07" db="EMBL/GenBank/DDBJ databases">
        <title>Pervasive Adenine N6-methylation of Active Genes in Fungi.</title>
        <authorList>
            <consortium name="DOE Joint Genome Institute"/>
            <person name="Mondo S.J."/>
            <person name="Dannebaum R.O."/>
            <person name="Kuo R.C."/>
            <person name="Labutti K."/>
            <person name="Haridas S."/>
            <person name="Kuo A."/>
            <person name="Salamov A."/>
            <person name="Ahrendt S.R."/>
            <person name="Lipzen A."/>
            <person name="Sullivan W."/>
            <person name="Andreopoulos W.B."/>
            <person name="Clum A."/>
            <person name="Lindquist E."/>
            <person name="Daum C."/>
            <person name="Ramamoorthy G.K."/>
            <person name="Gryganskyi A."/>
            <person name="Culley D."/>
            <person name="Magnuson J.K."/>
            <person name="James T.Y."/>
            <person name="O'Malley M.A."/>
            <person name="Stajich J.E."/>
            <person name="Spatafora J.W."/>
            <person name="Visel A."/>
            <person name="Grigoriev I.V."/>
        </authorList>
    </citation>
    <scope>NUCLEOTIDE SEQUENCE [LARGE SCALE GENOMIC DNA]</scope>
    <source>
        <strain evidence="7 8">CBS 115471</strain>
    </source>
</reference>
<evidence type="ECO:0000256" key="2">
    <source>
        <dbReference type="ARBA" id="ARBA00022692"/>
    </source>
</evidence>
<dbReference type="Proteomes" id="UP000193144">
    <property type="component" value="Unassembled WGS sequence"/>
</dbReference>
<feature type="chain" id="PRO_5013005537" description="Mid2 domain-containing protein" evidence="6">
    <location>
        <begin position="21"/>
        <end position="207"/>
    </location>
</feature>
<dbReference type="GO" id="GO:0016020">
    <property type="term" value="C:membrane"/>
    <property type="evidence" value="ECO:0007669"/>
    <property type="project" value="UniProtKB-SubCell"/>
</dbReference>
<keyword evidence="4 5" id="KW-0472">Membrane</keyword>
<feature type="signal peptide" evidence="6">
    <location>
        <begin position="1"/>
        <end position="20"/>
    </location>
</feature>
<evidence type="ECO:0000256" key="4">
    <source>
        <dbReference type="ARBA" id="ARBA00023136"/>
    </source>
</evidence>
<proteinExistence type="predicted"/>
<gene>
    <name evidence="7" type="ORF">BCR34DRAFT_600680</name>
</gene>
<dbReference type="InterPro" id="IPR051694">
    <property type="entry name" value="Immunoregulatory_rcpt-like"/>
</dbReference>
<organism evidence="7 8">
    <name type="scientific">Clohesyomyces aquaticus</name>
    <dbReference type="NCBI Taxonomy" id="1231657"/>
    <lineage>
        <taxon>Eukaryota</taxon>
        <taxon>Fungi</taxon>
        <taxon>Dikarya</taxon>
        <taxon>Ascomycota</taxon>
        <taxon>Pezizomycotina</taxon>
        <taxon>Dothideomycetes</taxon>
        <taxon>Pleosporomycetidae</taxon>
        <taxon>Pleosporales</taxon>
        <taxon>Lindgomycetaceae</taxon>
        <taxon>Clohesyomyces</taxon>
    </lineage>
</organism>
<keyword evidence="3 5" id="KW-1133">Transmembrane helix</keyword>
<keyword evidence="2 5" id="KW-0812">Transmembrane</keyword>
<dbReference type="EMBL" id="MCFA01000052">
    <property type="protein sequence ID" value="ORY12285.1"/>
    <property type="molecule type" value="Genomic_DNA"/>
</dbReference>
<evidence type="ECO:0000313" key="7">
    <source>
        <dbReference type="EMBL" id="ORY12285.1"/>
    </source>
</evidence>
<dbReference type="OrthoDB" id="3799930at2759"/>
<dbReference type="AlphaFoldDB" id="A0A1Y1ZR65"/>
<evidence type="ECO:0000313" key="8">
    <source>
        <dbReference type="Proteomes" id="UP000193144"/>
    </source>
</evidence>
<accession>A0A1Y1ZR65</accession>
<dbReference type="PANTHER" id="PTHR15549">
    <property type="entry name" value="PAIRED IMMUNOGLOBULIN-LIKE TYPE 2 RECEPTOR"/>
    <property type="match status" value="1"/>
</dbReference>
<keyword evidence="6" id="KW-0732">Signal</keyword>
<evidence type="ECO:0000256" key="3">
    <source>
        <dbReference type="ARBA" id="ARBA00022989"/>
    </source>
</evidence>